<sequence length="371" mass="39591">MKIPRRLVGLCLFLCAAAIGTPSVLRAQGLTQALQTIPAQFSDGSSASLEALLVRPTGPGPFPIAIVSHGSPRDAADRATMTPLRFGPQAQEFARRGWATLVVMRRGYGGSSGGFVESNGSCDNPNYVQSGERSADDIRQAIQYMARQPFADASRVIAVGVSAGGLASVALSANPPPGLAAVINFAGGRGSRGDNDVCKADRLVSAFGVFGRTSRVPHLWIYSENDLFFWPELAHRFHAAFTQSGGRAEFIDAPANGKDGHHLFTAAMPVWTPYVDRFLAANGLAPRKSLIALPESRLSPPPELAERNRQGFLDYLAAPDHKAFAIAPDGAFGWKSGQRDQAVARQGALDNCNKHTQKGCRIAVVNDTPMR</sequence>
<keyword evidence="2" id="KW-0732">Signal</keyword>
<comment type="caution">
    <text evidence="4">The sequence shown here is derived from an EMBL/GenBank/DDBJ whole genome shotgun (WGS) entry which is preliminary data.</text>
</comment>
<evidence type="ECO:0000313" key="4">
    <source>
        <dbReference type="EMBL" id="RTR16753.1"/>
    </source>
</evidence>
<dbReference type="PANTHER" id="PTHR22946:SF9">
    <property type="entry name" value="POLYKETIDE TRANSFERASE AF380"/>
    <property type="match status" value="1"/>
</dbReference>
<dbReference type="OrthoDB" id="7839439at2"/>
<dbReference type="InterPro" id="IPR029058">
    <property type="entry name" value="AB_hydrolase_fold"/>
</dbReference>
<feature type="chain" id="PRO_5019333305" evidence="2">
    <location>
        <begin position="28"/>
        <end position="371"/>
    </location>
</feature>
<dbReference type="EMBL" id="RXMA01000023">
    <property type="protein sequence ID" value="RTR16753.1"/>
    <property type="molecule type" value="Genomic_DNA"/>
</dbReference>
<dbReference type="InterPro" id="IPR050261">
    <property type="entry name" value="FrsA_esterase"/>
</dbReference>
<proteinExistence type="predicted"/>
<dbReference type="RefSeq" id="WP_126618732.1">
    <property type="nucleotide sequence ID" value="NZ_JBHUCY010000008.1"/>
</dbReference>
<feature type="signal peptide" evidence="2">
    <location>
        <begin position="1"/>
        <end position="27"/>
    </location>
</feature>
<dbReference type="AlphaFoldDB" id="A0A431VCX5"/>
<evidence type="ECO:0000256" key="1">
    <source>
        <dbReference type="ARBA" id="ARBA00022801"/>
    </source>
</evidence>
<dbReference type="Gene3D" id="3.40.50.1820">
    <property type="entry name" value="alpha/beta hydrolase"/>
    <property type="match status" value="1"/>
</dbReference>
<dbReference type="SUPFAM" id="SSF53474">
    <property type="entry name" value="alpha/beta-Hydrolases"/>
    <property type="match status" value="1"/>
</dbReference>
<evidence type="ECO:0000259" key="3">
    <source>
        <dbReference type="Pfam" id="PF02129"/>
    </source>
</evidence>
<dbReference type="GO" id="GO:0052689">
    <property type="term" value="F:carboxylic ester hydrolase activity"/>
    <property type="evidence" value="ECO:0007669"/>
    <property type="project" value="UniProtKB-ARBA"/>
</dbReference>
<name>A0A431VCX5_9PROT</name>
<dbReference type="Pfam" id="PF02129">
    <property type="entry name" value="Peptidase_S15"/>
    <property type="match status" value="1"/>
</dbReference>
<dbReference type="PANTHER" id="PTHR22946">
    <property type="entry name" value="DIENELACTONE HYDROLASE DOMAIN-CONTAINING PROTEIN-RELATED"/>
    <property type="match status" value="1"/>
</dbReference>
<gene>
    <name evidence="4" type="ORF">EJ903_19965</name>
</gene>
<dbReference type="Proteomes" id="UP000277007">
    <property type="component" value="Unassembled WGS sequence"/>
</dbReference>
<evidence type="ECO:0000313" key="5">
    <source>
        <dbReference type="Proteomes" id="UP000277007"/>
    </source>
</evidence>
<dbReference type="InterPro" id="IPR000383">
    <property type="entry name" value="Xaa-Pro-like_dom"/>
</dbReference>
<feature type="domain" description="Xaa-Pro dipeptidyl-peptidase-like" evidence="3">
    <location>
        <begin position="44"/>
        <end position="188"/>
    </location>
</feature>
<reference evidence="4 5" key="1">
    <citation type="submission" date="2018-12" db="EMBL/GenBank/DDBJ databases">
        <authorList>
            <person name="Yang Y."/>
        </authorList>
    </citation>
    <scope>NUCLEOTIDE SEQUENCE [LARGE SCALE GENOMIC DNA]</scope>
    <source>
        <strain evidence="4 5">L-25-5w-1</strain>
    </source>
</reference>
<organism evidence="4 5">
    <name type="scientific">Azospirillum griseum</name>
    <dbReference type="NCBI Taxonomy" id="2496639"/>
    <lineage>
        <taxon>Bacteria</taxon>
        <taxon>Pseudomonadati</taxon>
        <taxon>Pseudomonadota</taxon>
        <taxon>Alphaproteobacteria</taxon>
        <taxon>Rhodospirillales</taxon>
        <taxon>Azospirillaceae</taxon>
        <taxon>Azospirillum</taxon>
    </lineage>
</organism>
<keyword evidence="1 4" id="KW-0378">Hydrolase</keyword>
<evidence type="ECO:0000256" key="2">
    <source>
        <dbReference type="SAM" id="SignalP"/>
    </source>
</evidence>
<accession>A0A431VCX5</accession>
<protein>
    <submittedName>
        <fullName evidence="4">Dienelactone hydrolase</fullName>
    </submittedName>
</protein>
<keyword evidence="5" id="KW-1185">Reference proteome</keyword>